<feature type="transmembrane region" description="Helical" evidence="1">
    <location>
        <begin position="47"/>
        <end position="64"/>
    </location>
</feature>
<accession>A0ABW3D9U3</accession>
<dbReference type="RefSeq" id="WP_144932158.1">
    <property type="nucleotide sequence ID" value="NZ_JBHTIU010000039.1"/>
</dbReference>
<keyword evidence="3" id="KW-1185">Reference proteome</keyword>
<feature type="transmembrane region" description="Helical" evidence="1">
    <location>
        <begin position="70"/>
        <end position="91"/>
    </location>
</feature>
<comment type="caution">
    <text evidence="2">The sequence shown here is derived from an EMBL/GenBank/DDBJ whole genome shotgun (WGS) entry which is preliminary data.</text>
</comment>
<feature type="transmembrane region" description="Helical" evidence="1">
    <location>
        <begin position="118"/>
        <end position="135"/>
    </location>
</feature>
<feature type="transmembrane region" description="Helical" evidence="1">
    <location>
        <begin position="6"/>
        <end position="26"/>
    </location>
</feature>
<protein>
    <recommendedName>
        <fullName evidence="4">DUF2269 family protein</fullName>
    </recommendedName>
</protein>
<evidence type="ECO:0008006" key="4">
    <source>
        <dbReference type="Google" id="ProtNLM"/>
    </source>
</evidence>
<keyword evidence="1" id="KW-0472">Membrane</keyword>
<organism evidence="2 3">
    <name type="scientific">Paenibacillus residui</name>
    <dbReference type="NCBI Taxonomy" id="629724"/>
    <lineage>
        <taxon>Bacteria</taxon>
        <taxon>Bacillati</taxon>
        <taxon>Bacillota</taxon>
        <taxon>Bacilli</taxon>
        <taxon>Bacillales</taxon>
        <taxon>Paenibacillaceae</taxon>
        <taxon>Paenibacillus</taxon>
    </lineage>
</organism>
<sequence length="137" mass="14837">MVSFILFLHLLGSIGMGFYLLFPFLLMKKGEEGLAQTVGNYNTANRVGQILLLVQFLTGGYMISQASYSTAWMIVVILLVVVIGGLTGMLGKKLKSAREALSSGKAAAEAGMGEVQTFSWLIALSFLVMIILMSYPF</sequence>
<evidence type="ECO:0000313" key="3">
    <source>
        <dbReference type="Proteomes" id="UP001597120"/>
    </source>
</evidence>
<evidence type="ECO:0000313" key="2">
    <source>
        <dbReference type="EMBL" id="MFD0870163.1"/>
    </source>
</evidence>
<dbReference type="Proteomes" id="UP001597120">
    <property type="component" value="Unassembled WGS sequence"/>
</dbReference>
<dbReference type="EMBL" id="JBHTIU010000039">
    <property type="protein sequence ID" value="MFD0870163.1"/>
    <property type="molecule type" value="Genomic_DNA"/>
</dbReference>
<keyword evidence="1" id="KW-0812">Transmembrane</keyword>
<evidence type="ECO:0000256" key="1">
    <source>
        <dbReference type="SAM" id="Phobius"/>
    </source>
</evidence>
<proteinExistence type="predicted"/>
<keyword evidence="1" id="KW-1133">Transmembrane helix</keyword>
<reference evidence="3" key="1">
    <citation type="journal article" date="2019" name="Int. J. Syst. Evol. Microbiol.">
        <title>The Global Catalogue of Microorganisms (GCM) 10K type strain sequencing project: providing services to taxonomists for standard genome sequencing and annotation.</title>
        <authorList>
            <consortium name="The Broad Institute Genomics Platform"/>
            <consortium name="The Broad Institute Genome Sequencing Center for Infectious Disease"/>
            <person name="Wu L."/>
            <person name="Ma J."/>
        </authorList>
    </citation>
    <scope>NUCLEOTIDE SEQUENCE [LARGE SCALE GENOMIC DNA]</scope>
    <source>
        <strain evidence="3">CCUG 57263</strain>
    </source>
</reference>
<gene>
    <name evidence="2" type="ORF">ACFQ03_13460</name>
</gene>
<name>A0ABW3D9U3_9BACL</name>